<dbReference type="GO" id="GO:0003677">
    <property type="term" value="F:DNA binding"/>
    <property type="evidence" value="ECO:0007669"/>
    <property type="project" value="InterPro"/>
</dbReference>
<dbReference type="InterPro" id="IPR011010">
    <property type="entry name" value="DNA_brk_join_enz"/>
</dbReference>
<reference evidence="4 5" key="1">
    <citation type="submission" date="2020-07" db="EMBL/GenBank/DDBJ databases">
        <authorList>
            <person name="Maaloum M."/>
        </authorList>
    </citation>
    <scope>NUCLEOTIDE SEQUENCE [LARGE SCALE GENOMIC DNA]</scope>
    <source>
        <strain evidence="4 5">GCS-AN-3</strain>
    </source>
</reference>
<dbReference type="InterPro" id="IPR002104">
    <property type="entry name" value="Integrase_catalytic"/>
</dbReference>
<evidence type="ECO:0000313" key="5">
    <source>
        <dbReference type="Proteomes" id="UP000589716"/>
    </source>
</evidence>
<dbReference type="Gene3D" id="1.10.443.10">
    <property type="entry name" value="Intergrase catalytic core"/>
    <property type="match status" value="1"/>
</dbReference>
<dbReference type="PROSITE" id="PS51898">
    <property type="entry name" value="TYR_RECOMBINASE"/>
    <property type="match status" value="1"/>
</dbReference>
<evidence type="ECO:0000259" key="3">
    <source>
        <dbReference type="PROSITE" id="PS51898"/>
    </source>
</evidence>
<dbReference type="InterPro" id="IPR013762">
    <property type="entry name" value="Integrase-like_cat_sf"/>
</dbReference>
<accession>A0A853IU72</accession>
<keyword evidence="1" id="KW-0229">DNA integration</keyword>
<name>A0A853IU72_9BURK</name>
<evidence type="ECO:0000256" key="1">
    <source>
        <dbReference type="ARBA" id="ARBA00022908"/>
    </source>
</evidence>
<feature type="domain" description="Tyr recombinase" evidence="3">
    <location>
        <begin position="1"/>
        <end position="71"/>
    </location>
</feature>
<dbReference type="GO" id="GO:0015074">
    <property type="term" value="P:DNA integration"/>
    <property type="evidence" value="ECO:0007669"/>
    <property type="project" value="UniProtKB-KW"/>
</dbReference>
<dbReference type="AlphaFoldDB" id="A0A853IU72"/>
<evidence type="ECO:0000313" key="4">
    <source>
        <dbReference type="EMBL" id="NZA01341.1"/>
    </source>
</evidence>
<dbReference type="Proteomes" id="UP000589716">
    <property type="component" value="Unassembled WGS sequence"/>
</dbReference>
<proteinExistence type="predicted"/>
<protein>
    <submittedName>
        <fullName evidence="4">Tyrosine-type recombinase/integrase</fullName>
    </submittedName>
</protein>
<keyword evidence="5" id="KW-1185">Reference proteome</keyword>
<sequence>MNRAMRAAGITKPASPHTLRHSFATHLLQRGADIRTVQELLGHADVSTTMVYTHVLKVAGGVPSPLDTLMDSRPPPAVTVQQLNEMPL</sequence>
<organism evidence="4 5">
    <name type="scientific">Ottowia beijingensis</name>
    <dbReference type="NCBI Taxonomy" id="1207057"/>
    <lineage>
        <taxon>Bacteria</taxon>
        <taxon>Pseudomonadati</taxon>
        <taxon>Pseudomonadota</taxon>
        <taxon>Betaproteobacteria</taxon>
        <taxon>Burkholderiales</taxon>
        <taxon>Comamonadaceae</taxon>
        <taxon>Ottowia</taxon>
    </lineage>
</organism>
<dbReference type="GO" id="GO:0006310">
    <property type="term" value="P:DNA recombination"/>
    <property type="evidence" value="ECO:0007669"/>
    <property type="project" value="UniProtKB-KW"/>
</dbReference>
<dbReference type="PANTHER" id="PTHR30349:SF64">
    <property type="entry name" value="PROPHAGE INTEGRASE INTD-RELATED"/>
    <property type="match status" value="1"/>
</dbReference>
<evidence type="ECO:0000256" key="2">
    <source>
        <dbReference type="ARBA" id="ARBA00023172"/>
    </source>
</evidence>
<gene>
    <name evidence="4" type="ORF">H0I39_05400</name>
</gene>
<dbReference type="SUPFAM" id="SSF56349">
    <property type="entry name" value="DNA breaking-rejoining enzymes"/>
    <property type="match status" value="1"/>
</dbReference>
<keyword evidence="2" id="KW-0233">DNA recombination</keyword>
<dbReference type="PANTHER" id="PTHR30349">
    <property type="entry name" value="PHAGE INTEGRASE-RELATED"/>
    <property type="match status" value="1"/>
</dbReference>
<dbReference type="InterPro" id="IPR050090">
    <property type="entry name" value="Tyrosine_recombinase_XerCD"/>
</dbReference>
<dbReference type="EMBL" id="JACCKX010000001">
    <property type="protein sequence ID" value="NZA01341.1"/>
    <property type="molecule type" value="Genomic_DNA"/>
</dbReference>
<comment type="caution">
    <text evidence="4">The sequence shown here is derived from an EMBL/GenBank/DDBJ whole genome shotgun (WGS) entry which is preliminary data.</text>
</comment>
<dbReference type="Pfam" id="PF00589">
    <property type="entry name" value="Phage_integrase"/>
    <property type="match status" value="1"/>
</dbReference>